<feature type="compositionally biased region" description="Polar residues" evidence="7">
    <location>
        <begin position="29"/>
        <end position="39"/>
    </location>
</feature>
<feature type="transmembrane region" description="Helical" evidence="8">
    <location>
        <begin position="504"/>
        <end position="523"/>
    </location>
</feature>
<dbReference type="Proteomes" id="UP000035199">
    <property type="component" value="Chromosome"/>
</dbReference>
<dbReference type="STRING" id="571915.CMUST_01700"/>
<dbReference type="InterPro" id="IPR023298">
    <property type="entry name" value="ATPase_P-typ_TM_dom_sf"/>
</dbReference>
<dbReference type="Gene3D" id="3.40.50.1000">
    <property type="entry name" value="HAD superfamily/HAD-like"/>
    <property type="match status" value="1"/>
</dbReference>
<dbReference type="SUPFAM" id="SSF81653">
    <property type="entry name" value="Calcium ATPase, transduction domain A"/>
    <property type="match status" value="1"/>
</dbReference>
<keyword evidence="3" id="KW-0479">Metal-binding</keyword>
<dbReference type="PANTHER" id="PTHR43520:SF8">
    <property type="entry name" value="P-TYPE CU(+) TRANSPORTER"/>
    <property type="match status" value="1"/>
</dbReference>
<evidence type="ECO:0000313" key="11">
    <source>
        <dbReference type="Proteomes" id="UP000035199"/>
    </source>
</evidence>
<dbReference type="InterPro" id="IPR008250">
    <property type="entry name" value="ATPase_P-typ_transduc_dom_A_sf"/>
</dbReference>
<dbReference type="KEGG" id="cmv:CMUST_01700"/>
<evidence type="ECO:0000256" key="8">
    <source>
        <dbReference type="SAM" id="Phobius"/>
    </source>
</evidence>
<organism evidence="10 11">
    <name type="scientific">Corynebacterium mustelae</name>
    <dbReference type="NCBI Taxonomy" id="571915"/>
    <lineage>
        <taxon>Bacteria</taxon>
        <taxon>Bacillati</taxon>
        <taxon>Actinomycetota</taxon>
        <taxon>Actinomycetes</taxon>
        <taxon>Mycobacteriales</taxon>
        <taxon>Corynebacteriaceae</taxon>
        <taxon>Corynebacterium</taxon>
    </lineage>
</organism>
<dbReference type="GO" id="GO:0000166">
    <property type="term" value="F:nucleotide binding"/>
    <property type="evidence" value="ECO:0007669"/>
    <property type="project" value="InterPro"/>
</dbReference>
<accession>A0A0G3GU91</accession>
<feature type="transmembrane region" description="Helical" evidence="8">
    <location>
        <begin position="343"/>
        <end position="363"/>
    </location>
</feature>
<dbReference type="Pfam" id="PF00122">
    <property type="entry name" value="E1-E2_ATPase"/>
    <property type="match status" value="1"/>
</dbReference>
<dbReference type="Gene3D" id="2.70.150.10">
    <property type="entry name" value="Calcium-transporting ATPase, cytoplasmic transduction domain A"/>
    <property type="match status" value="1"/>
</dbReference>
<dbReference type="EMBL" id="CP011542">
    <property type="protein sequence ID" value="AKK04689.1"/>
    <property type="molecule type" value="Genomic_DNA"/>
</dbReference>
<dbReference type="InterPro" id="IPR023299">
    <property type="entry name" value="ATPase_P-typ_cyto_dom_N"/>
</dbReference>
<dbReference type="GO" id="GO:0016020">
    <property type="term" value="C:membrane"/>
    <property type="evidence" value="ECO:0007669"/>
    <property type="project" value="UniProtKB-SubCell"/>
</dbReference>
<keyword evidence="5 8" id="KW-1133">Transmembrane helix</keyword>
<feature type="compositionally biased region" description="Polar residues" evidence="7">
    <location>
        <begin position="1"/>
        <end position="11"/>
    </location>
</feature>
<feature type="transmembrane region" description="Helical" evidence="8">
    <location>
        <begin position="862"/>
        <end position="885"/>
    </location>
</feature>
<evidence type="ECO:0000256" key="3">
    <source>
        <dbReference type="ARBA" id="ARBA00022723"/>
    </source>
</evidence>
<dbReference type="Pfam" id="PF00702">
    <property type="entry name" value="Hydrolase"/>
    <property type="match status" value="1"/>
</dbReference>
<feature type="transmembrane region" description="Helical" evidence="8">
    <location>
        <begin position="239"/>
        <end position="256"/>
    </location>
</feature>
<dbReference type="PANTHER" id="PTHR43520">
    <property type="entry name" value="ATP7, ISOFORM B"/>
    <property type="match status" value="1"/>
</dbReference>
<evidence type="ECO:0000256" key="4">
    <source>
        <dbReference type="ARBA" id="ARBA00022967"/>
    </source>
</evidence>
<dbReference type="InterPro" id="IPR023214">
    <property type="entry name" value="HAD_sf"/>
</dbReference>
<feature type="transmembrane region" description="Helical" evidence="8">
    <location>
        <begin position="529"/>
        <end position="554"/>
    </location>
</feature>
<feature type="transmembrane region" description="Helical" evidence="8">
    <location>
        <begin position="262"/>
        <end position="282"/>
    </location>
</feature>
<dbReference type="InterPro" id="IPR036412">
    <property type="entry name" value="HAD-like_sf"/>
</dbReference>
<evidence type="ECO:0000259" key="9">
    <source>
        <dbReference type="Pfam" id="PF00122"/>
    </source>
</evidence>
<gene>
    <name evidence="10" type="ORF">CMUST_01700</name>
</gene>
<evidence type="ECO:0000256" key="5">
    <source>
        <dbReference type="ARBA" id="ARBA00022989"/>
    </source>
</evidence>
<evidence type="ECO:0000256" key="2">
    <source>
        <dbReference type="ARBA" id="ARBA00022692"/>
    </source>
</evidence>
<evidence type="ECO:0000256" key="7">
    <source>
        <dbReference type="SAM" id="MobiDB-lite"/>
    </source>
</evidence>
<dbReference type="AlphaFoldDB" id="A0A0G3GU91"/>
<dbReference type="GO" id="GO:0005507">
    <property type="term" value="F:copper ion binding"/>
    <property type="evidence" value="ECO:0007669"/>
    <property type="project" value="TreeGrafter"/>
</dbReference>
<keyword evidence="11" id="KW-1185">Reference proteome</keyword>
<sequence>MAQDTTGSAGDTTAHAASATQPEMPPIDNSVSGGETMPKTNIEATNNLVSNAISAAKDAAKSAGINLAINPNQDPDEAAAEAIHIGRTSFAFELDGLESAAAVGELEEALNDLAGVDARIVYTSKMAWITAQRTIDISVIEEVFRTFGIDATLTDSSLRRRMAWADVEEGRYNRSRQRHRRRRYSTTRTSARRQIMEEDRALEAARKAGFLDGAETRVEPTEPTDVLFTARNLLTRRRLIITVLFSIPVVAISYIPSVQFDGWQWVIAALALPVVTYGAYPFHRALIGGLRRGMSALDGASSLAILLAYIWSIALMIVTPVGNREYRAESELVAIDPISFENGALFFDVACVMTIFLVAGRIFSRKARTNLVDQLATYKPAPNSTATLVSKIRKTGQISETEVPIQKLNVGDDIVVPPFGIIPVDGVVVGGSSVLNATALGIGNIAAKVNAKVYAGCVNGEKALKIRVVSTGHRTWLAAVSRWVWLSSMQQHHLDALATKTASFLVPLALVIAATDFAVWALFTGNINQAFATSLAVLGCVAPVALAVSASVAMRHGIENAARKGVLLRNAATVRQLDRVDAVIFNRVGALSEGEMTVETVTADRGENPDLVLRVAGALTLESDHPVSRALVRAARESRDASSDTSIPGWIEVSHVEIDELGSFTGMVEIPVADSDGYIEMRNVEAKLWRPRNLSDLQGRLAAAAVSGGTPLVVRWKGKDRGVITLHDEAKADATQSVDELESMGIETMMLSRDTYPVARRYGDTVGVSHVLAGIQPGQKEQTVRSVHNHGAIVAMVGDESVEHCFRVADIGVMVGAMSSLSSPAALEGTAADVVLLDNKTSPIPWLFSGARRMARLINTNFLFAWVYNGVAIVAACLGILHPMLATVLMLASSLVIEFRSRLSRTF</sequence>
<dbReference type="GO" id="GO:0043682">
    <property type="term" value="F:P-type divalent copper transporter activity"/>
    <property type="evidence" value="ECO:0007669"/>
    <property type="project" value="TreeGrafter"/>
</dbReference>
<comment type="subcellular location">
    <subcellularLocation>
        <location evidence="1">Membrane</location>
        <topology evidence="1">Multi-pass membrane protein</topology>
    </subcellularLocation>
</comment>
<dbReference type="GO" id="GO:0055070">
    <property type="term" value="P:copper ion homeostasis"/>
    <property type="evidence" value="ECO:0007669"/>
    <property type="project" value="TreeGrafter"/>
</dbReference>
<keyword evidence="6 8" id="KW-0472">Membrane</keyword>
<keyword evidence="2 8" id="KW-0812">Transmembrane</keyword>
<dbReference type="PATRIC" id="fig|571915.4.peg.360"/>
<dbReference type="InterPro" id="IPR059000">
    <property type="entry name" value="ATPase_P-type_domA"/>
</dbReference>
<protein>
    <submittedName>
        <fullName evidence="10">Cation transport ATPase</fullName>
    </submittedName>
</protein>
<feature type="region of interest" description="Disordered" evidence="7">
    <location>
        <begin position="1"/>
        <end position="39"/>
    </location>
</feature>
<reference evidence="11" key="2">
    <citation type="submission" date="2015-05" db="EMBL/GenBank/DDBJ databases">
        <title>Complete genome sequence of Corynebacterium mustelae DSM 45274, isolated from various tissues of a male ferret with lethal sepsis.</title>
        <authorList>
            <person name="Ruckert C."/>
            <person name="Albersmeier A."/>
            <person name="Winkler A."/>
            <person name="Tauch A."/>
        </authorList>
    </citation>
    <scope>NUCLEOTIDE SEQUENCE [LARGE SCALE GENOMIC DNA]</scope>
    <source>
        <strain evidence="11">DSM 45274</strain>
    </source>
</reference>
<keyword evidence="4" id="KW-1278">Translocase</keyword>
<evidence type="ECO:0000256" key="1">
    <source>
        <dbReference type="ARBA" id="ARBA00004141"/>
    </source>
</evidence>
<dbReference type="SUPFAM" id="SSF81660">
    <property type="entry name" value="Metal cation-transporting ATPase, ATP-binding domain N"/>
    <property type="match status" value="1"/>
</dbReference>
<evidence type="ECO:0000313" key="10">
    <source>
        <dbReference type="EMBL" id="AKK04689.1"/>
    </source>
</evidence>
<dbReference type="SUPFAM" id="SSF56784">
    <property type="entry name" value="HAD-like"/>
    <property type="match status" value="1"/>
</dbReference>
<feature type="domain" description="P-type ATPase A" evidence="9">
    <location>
        <begin position="399"/>
        <end position="482"/>
    </location>
</feature>
<proteinExistence type="predicted"/>
<dbReference type="SUPFAM" id="SSF81665">
    <property type="entry name" value="Calcium ATPase, transmembrane domain M"/>
    <property type="match status" value="1"/>
</dbReference>
<name>A0A0G3GU91_9CORY</name>
<dbReference type="Gene3D" id="3.40.1110.10">
    <property type="entry name" value="Calcium-transporting ATPase, cytoplasmic domain N"/>
    <property type="match status" value="1"/>
</dbReference>
<feature type="transmembrane region" description="Helical" evidence="8">
    <location>
        <begin position="303"/>
        <end position="323"/>
    </location>
</feature>
<evidence type="ECO:0000256" key="6">
    <source>
        <dbReference type="ARBA" id="ARBA00023136"/>
    </source>
</evidence>
<reference evidence="10 11" key="1">
    <citation type="journal article" date="2015" name="Genome Announc.">
        <title>Complete Genome Sequence of the Type Strain Corynebacterium mustelae DSM 45274, Isolated from Various Tissues of a Male Ferret with Lethal Sepsis.</title>
        <authorList>
            <person name="Ruckert C."/>
            <person name="Eimer J."/>
            <person name="Winkler A."/>
            <person name="Tauch A."/>
        </authorList>
    </citation>
    <scope>NUCLEOTIDE SEQUENCE [LARGE SCALE GENOMIC DNA]</scope>
    <source>
        <strain evidence="10 11">DSM 45274</strain>
    </source>
</reference>